<evidence type="ECO:0000256" key="2">
    <source>
        <dbReference type="ARBA" id="ARBA00022643"/>
    </source>
</evidence>
<comment type="caution">
    <text evidence="5">The sequence shown here is derived from an EMBL/GenBank/DDBJ whole genome shotgun (WGS) entry which is preliminary data.</text>
</comment>
<reference evidence="5 6" key="1">
    <citation type="submission" date="2023-07" db="EMBL/GenBank/DDBJ databases">
        <title>Sorghum-associated microbial communities from plants grown in Nebraska, USA.</title>
        <authorList>
            <person name="Schachtman D."/>
        </authorList>
    </citation>
    <scope>NUCLEOTIDE SEQUENCE [LARGE SCALE GENOMIC DNA]</scope>
    <source>
        <strain evidence="5 6">4249</strain>
    </source>
</reference>
<dbReference type="GO" id="GO:0008168">
    <property type="term" value="F:methyltransferase activity"/>
    <property type="evidence" value="ECO:0007669"/>
    <property type="project" value="UniProtKB-KW"/>
</dbReference>
<keyword evidence="2" id="KW-0288">FMN</keyword>
<proteinExistence type="predicted"/>
<keyword evidence="3 5" id="KW-0560">Oxidoreductase</keyword>
<evidence type="ECO:0000256" key="4">
    <source>
        <dbReference type="SAM" id="MobiDB-lite"/>
    </source>
</evidence>
<protein>
    <submittedName>
        <fullName evidence="5">Nitronate monooxygenase</fullName>
        <ecNumber evidence="5">1.13.12.16</ecNumber>
    </submittedName>
</protein>
<dbReference type="CDD" id="cd04730">
    <property type="entry name" value="NPD_like"/>
    <property type="match status" value="1"/>
</dbReference>
<keyword evidence="1" id="KW-0285">Flavoprotein</keyword>
<accession>A0ABU1WKT6</accession>
<dbReference type="GO" id="GO:0018580">
    <property type="term" value="F:nitronate monooxygenase activity"/>
    <property type="evidence" value="ECO:0007669"/>
    <property type="project" value="UniProtKB-EC"/>
</dbReference>
<keyword evidence="5" id="KW-0503">Monooxygenase</keyword>
<dbReference type="EMBL" id="JAVDWU010000003">
    <property type="protein sequence ID" value="MDR7149910.1"/>
    <property type="molecule type" value="Genomic_DNA"/>
</dbReference>
<gene>
    <name evidence="5" type="ORF">J2W49_001865</name>
</gene>
<dbReference type="Pfam" id="PF03060">
    <property type="entry name" value="NMO"/>
    <property type="match status" value="1"/>
</dbReference>
<evidence type="ECO:0000256" key="1">
    <source>
        <dbReference type="ARBA" id="ARBA00022630"/>
    </source>
</evidence>
<feature type="region of interest" description="Disordered" evidence="4">
    <location>
        <begin position="1"/>
        <end position="21"/>
    </location>
</feature>
<keyword evidence="6" id="KW-1185">Reference proteome</keyword>
<keyword evidence="5" id="KW-0808">Transferase</keyword>
<dbReference type="SUPFAM" id="SSF51412">
    <property type="entry name" value="Inosine monophosphate dehydrogenase (IMPDH)"/>
    <property type="match status" value="1"/>
</dbReference>
<dbReference type="InterPro" id="IPR004136">
    <property type="entry name" value="NMO"/>
</dbReference>
<keyword evidence="5" id="KW-0489">Methyltransferase</keyword>
<sequence length="435" mass="46507">MDKSSQTDLPMPQAPDQDTLNTPLYRLASASGLKTWRLAGRELLPVVQGGMGVGVSAGGLAGAVAALGGMGTVSSVDLRRLHPDLWASTADLEKEPDARERIDAANLTALDREIQRAKGIAQGQGAVAVNVMKALSAYEMYVRQALESGADAVVVGAGLPLDLPDIARDHPRTALIPILSDARGVQLLVRKWEKKGRLPDAVVIEHPRLAGGHLGAAKVADLQDPRFDFENVIPQVRAFFQTAGIEREIPLIAAGGISSREDILRLQALGASAVQLGTAFAVTLECDADPAFKRVLANARPEDMVEFISVAGLPARAVRTPWLDKYLRIEPKLKAVAHVKKRCNMAFDCLAHCGLRDGQAEMGQFCIDQQLGHALDGDVGKGLYFRGAGRLPFGNQIRSVHDLMLWLLGGCEPPQLEVERSAPIAFAATPLEVGA</sequence>
<name>A0ABU1WKT6_9BURK</name>
<dbReference type="InterPro" id="IPR013785">
    <property type="entry name" value="Aldolase_TIM"/>
</dbReference>
<dbReference type="Gene3D" id="3.20.20.70">
    <property type="entry name" value="Aldolase class I"/>
    <property type="match status" value="1"/>
</dbReference>
<dbReference type="PANTHER" id="PTHR32332">
    <property type="entry name" value="2-NITROPROPANE DIOXYGENASE"/>
    <property type="match status" value="1"/>
</dbReference>
<dbReference type="Proteomes" id="UP001265700">
    <property type="component" value="Unassembled WGS sequence"/>
</dbReference>
<dbReference type="EC" id="1.13.12.16" evidence="5"/>
<evidence type="ECO:0000313" key="5">
    <source>
        <dbReference type="EMBL" id="MDR7149910.1"/>
    </source>
</evidence>
<evidence type="ECO:0000313" key="6">
    <source>
        <dbReference type="Proteomes" id="UP001265700"/>
    </source>
</evidence>
<dbReference type="PANTHER" id="PTHR32332:SF18">
    <property type="entry name" value="2-NITROPROPANE DIOXYGENASE"/>
    <property type="match status" value="1"/>
</dbReference>
<organism evidence="5 6">
    <name type="scientific">Hydrogenophaga palleronii</name>
    <dbReference type="NCBI Taxonomy" id="65655"/>
    <lineage>
        <taxon>Bacteria</taxon>
        <taxon>Pseudomonadati</taxon>
        <taxon>Pseudomonadota</taxon>
        <taxon>Betaproteobacteria</taxon>
        <taxon>Burkholderiales</taxon>
        <taxon>Comamonadaceae</taxon>
        <taxon>Hydrogenophaga</taxon>
    </lineage>
</organism>
<dbReference type="GO" id="GO:0032259">
    <property type="term" value="P:methylation"/>
    <property type="evidence" value="ECO:0007669"/>
    <property type="project" value="UniProtKB-KW"/>
</dbReference>
<evidence type="ECO:0000256" key="3">
    <source>
        <dbReference type="ARBA" id="ARBA00023002"/>
    </source>
</evidence>